<organism evidence="2 3">
    <name type="scientific">Aspergillus mulundensis</name>
    <dbReference type="NCBI Taxonomy" id="1810919"/>
    <lineage>
        <taxon>Eukaryota</taxon>
        <taxon>Fungi</taxon>
        <taxon>Dikarya</taxon>
        <taxon>Ascomycota</taxon>
        <taxon>Pezizomycotina</taxon>
        <taxon>Eurotiomycetes</taxon>
        <taxon>Eurotiomycetidae</taxon>
        <taxon>Eurotiales</taxon>
        <taxon>Aspergillaceae</taxon>
        <taxon>Aspergillus</taxon>
        <taxon>Aspergillus subgen. Nidulantes</taxon>
    </lineage>
</organism>
<evidence type="ECO:0000313" key="2">
    <source>
        <dbReference type="EMBL" id="RDW76804.1"/>
    </source>
</evidence>
<keyword evidence="1" id="KW-1133">Transmembrane helix</keyword>
<keyword evidence="1" id="KW-0472">Membrane</keyword>
<feature type="transmembrane region" description="Helical" evidence="1">
    <location>
        <begin position="152"/>
        <end position="182"/>
    </location>
</feature>
<proteinExistence type="predicted"/>
<dbReference type="EMBL" id="PVWQ01000007">
    <property type="protein sequence ID" value="RDW76804.1"/>
    <property type="molecule type" value="Genomic_DNA"/>
</dbReference>
<reference evidence="2 3" key="1">
    <citation type="journal article" date="2018" name="IMA Fungus">
        <title>IMA Genome-F 9: Draft genome sequence of Annulohypoxylon stygium, Aspergillus mulundensis, Berkeleyomyces basicola (syn. Thielaviopsis basicola), Ceratocystis smalleyi, two Cercospora beticola strains, Coleophoma cylindrospora, Fusarium fracticaudum, Phialophora cf. hyalina, and Morchella septimelata.</title>
        <authorList>
            <person name="Wingfield B.D."/>
            <person name="Bills G.F."/>
            <person name="Dong Y."/>
            <person name="Huang W."/>
            <person name="Nel W.J."/>
            <person name="Swalarsk-Parry B.S."/>
            <person name="Vaghefi N."/>
            <person name="Wilken P.M."/>
            <person name="An Z."/>
            <person name="de Beer Z.W."/>
            <person name="De Vos L."/>
            <person name="Chen L."/>
            <person name="Duong T.A."/>
            <person name="Gao Y."/>
            <person name="Hammerbacher A."/>
            <person name="Kikkert J.R."/>
            <person name="Li Y."/>
            <person name="Li H."/>
            <person name="Li K."/>
            <person name="Li Q."/>
            <person name="Liu X."/>
            <person name="Ma X."/>
            <person name="Naidoo K."/>
            <person name="Pethybridge S.J."/>
            <person name="Sun J."/>
            <person name="Steenkamp E.T."/>
            <person name="van der Nest M.A."/>
            <person name="van Wyk S."/>
            <person name="Wingfield M.J."/>
            <person name="Xiong C."/>
            <person name="Yue Q."/>
            <person name="Zhang X."/>
        </authorList>
    </citation>
    <scope>NUCLEOTIDE SEQUENCE [LARGE SCALE GENOMIC DNA]</scope>
    <source>
        <strain evidence="2 3">DSM 5745</strain>
    </source>
</reference>
<accession>A0A3D8RSF0</accession>
<keyword evidence="3" id="KW-1185">Reference proteome</keyword>
<dbReference type="AlphaFoldDB" id="A0A3D8RSF0"/>
<keyword evidence="1" id="KW-0812">Transmembrane</keyword>
<sequence length="183" mass="19759">MPGEPDDIRRAAAKGAAKLLLQLQSPSFNDNEMNWLHRNLPELIRLSRQPEAWWRTQLGMRSAVNVEEKRLRCIDADAVPAGEGAMLAPSTARAEDVEQKSLEGAPRQEGALRDMDANDQATVATANAGGRSLEATCSPCPADAVHLPQSMVLALLLLGSLGWVLVGFLIGMVATFGVLYIAW</sequence>
<dbReference type="GeneID" id="38117166"/>
<evidence type="ECO:0000256" key="1">
    <source>
        <dbReference type="SAM" id="Phobius"/>
    </source>
</evidence>
<name>A0A3D8RSF0_9EURO</name>
<protein>
    <submittedName>
        <fullName evidence="2">Uncharacterized protein</fullName>
    </submittedName>
</protein>
<gene>
    <name evidence="2" type="ORF">DSM5745_06796</name>
</gene>
<dbReference type="Proteomes" id="UP000256690">
    <property type="component" value="Unassembled WGS sequence"/>
</dbReference>
<evidence type="ECO:0000313" key="3">
    <source>
        <dbReference type="Proteomes" id="UP000256690"/>
    </source>
</evidence>
<dbReference type="RefSeq" id="XP_026603116.1">
    <property type="nucleotide sequence ID" value="XM_026748812.1"/>
</dbReference>
<comment type="caution">
    <text evidence="2">The sequence shown here is derived from an EMBL/GenBank/DDBJ whole genome shotgun (WGS) entry which is preliminary data.</text>
</comment>